<evidence type="ECO:0000313" key="3">
    <source>
        <dbReference type="Proteomes" id="UP000267128"/>
    </source>
</evidence>
<dbReference type="GO" id="GO:0003677">
    <property type="term" value="F:DNA binding"/>
    <property type="evidence" value="ECO:0007669"/>
    <property type="project" value="InterPro"/>
</dbReference>
<dbReference type="SUPFAM" id="SSF52540">
    <property type="entry name" value="P-loop containing nucleoside triphosphate hydrolases"/>
    <property type="match status" value="1"/>
</dbReference>
<evidence type="ECO:0000259" key="1">
    <source>
        <dbReference type="PROSITE" id="PS50043"/>
    </source>
</evidence>
<dbReference type="Gene3D" id="1.25.40.10">
    <property type="entry name" value="Tetratricopeptide repeat domain"/>
    <property type="match status" value="1"/>
</dbReference>
<dbReference type="OrthoDB" id="3755432at2"/>
<accession>A0A3N0CFT6</accession>
<dbReference type="InterPro" id="IPR058852">
    <property type="entry name" value="HTH_77"/>
</dbReference>
<dbReference type="PRINTS" id="PR00038">
    <property type="entry name" value="HTHLUXR"/>
</dbReference>
<dbReference type="PROSITE" id="PS50043">
    <property type="entry name" value="HTH_LUXR_2"/>
    <property type="match status" value="1"/>
</dbReference>
<dbReference type="CDD" id="cd06170">
    <property type="entry name" value="LuxR_C_like"/>
    <property type="match status" value="1"/>
</dbReference>
<dbReference type="AlphaFoldDB" id="A0A3N0CFT6"/>
<dbReference type="Pfam" id="PF00196">
    <property type="entry name" value="GerE"/>
    <property type="match status" value="1"/>
</dbReference>
<dbReference type="GO" id="GO:0006355">
    <property type="term" value="P:regulation of DNA-templated transcription"/>
    <property type="evidence" value="ECO:0007669"/>
    <property type="project" value="InterPro"/>
</dbReference>
<dbReference type="GO" id="GO:0016887">
    <property type="term" value="F:ATP hydrolysis activity"/>
    <property type="evidence" value="ECO:0007669"/>
    <property type="project" value="InterPro"/>
</dbReference>
<feature type="domain" description="HTH luxR-type" evidence="1">
    <location>
        <begin position="694"/>
        <end position="759"/>
    </location>
</feature>
<sequence>MGTSTAFATFVGRREELATTRQLLSASRAVTLTGVGGVGKTRIAEQLVAHLQADDREVWFVELADLAEPSLLGNVVATELGLQAPPGPWTNSYLTDYLAERPGLLVLDNCEHLLTEVADLVSAVVERCPQIQVLATCRMPLGIAAEVVLQISPMAVPGDLGALDPTTVGQVDAVRLFVDRARNALPGFALTEANTAAVSEVVVALDGLPLALELAATRVRTLSPEALAIRLHDRFGVLAHGFRDAPGRHQSLEASVDWTYALCSEEEQLLWARLSVFAGGFDLEAAEVACSGDGVDRARVLDVLSTLVDKAVVTRLTAASSRFRMLETLRDYGLRRLGEAEGSQYWRERHRDWAAGLVDEAWESWAGPDQASWLERLDAEHANLRAALDLSDQTPASAATGQRICCRLQTYWVATGQLSEARMWAGRMLAHPGGADQDRAELLVMCAFMAAMQLDLPAASALLDEAEPLVQALDNDVLRGSFQYAGGLVRIYRRDFRGGLELELESVAAFRRTDDRFGLLRSLHSCALSLGFVGEVDRATAMSDELLALCERTGESYVRSHALWARSLKAILDGDLELGRTTSKQALELSWSLRDQVGIGLRLEGLSWLAAKEGRDEHAVTLLGAAAAVWRRLGVPADRAPFVGAADDVVPHRTAGPVELPEQYARGQELGLADAVRVALEGIEPVAPGASAAGVANLAPLTKREVEIAALVADGLTNRAIATELFLSDRTVQGHVQNILRKLDLSSRAGIASWFVRRTGAADPRA</sequence>
<dbReference type="EMBL" id="RJSE01000007">
    <property type="protein sequence ID" value="RNL62159.1"/>
    <property type="molecule type" value="Genomic_DNA"/>
</dbReference>
<dbReference type="PANTHER" id="PTHR47691:SF3">
    <property type="entry name" value="HTH-TYPE TRANSCRIPTIONAL REGULATOR RV0890C-RELATED"/>
    <property type="match status" value="1"/>
</dbReference>
<dbReference type="InterPro" id="IPR000792">
    <property type="entry name" value="Tscrpt_reg_LuxR_C"/>
</dbReference>
<dbReference type="Gene3D" id="1.10.10.10">
    <property type="entry name" value="Winged helix-like DNA-binding domain superfamily/Winged helix DNA-binding domain"/>
    <property type="match status" value="1"/>
</dbReference>
<gene>
    <name evidence="2" type="ORF">EFK50_10175</name>
</gene>
<dbReference type="RefSeq" id="WP_123227455.1">
    <property type="nucleotide sequence ID" value="NZ_RJSE01000007.1"/>
</dbReference>
<dbReference type="Gene3D" id="3.40.50.300">
    <property type="entry name" value="P-loop containing nucleotide triphosphate hydrolases"/>
    <property type="match status" value="1"/>
</dbReference>
<dbReference type="Pfam" id="PF13401">
    <property type="entry name" value="AAA_22"/>
    <property type="match status" value="1"/>
</dbReference>
<protein>
    <submittedName>
        <fullName evidence="2">LuxR family transcriptional regulator</fullName>
    </submittedName>
</protein>
<dbReference type="InterPro" id="IPR036388">
    <property type="entry name" value="WH-like_DNA-bd_sf"/>
</dbReference>
<keyword evidence="3" id="KW-1185">Reference proteome</keyword>
<dbReference type="PROSITE" id="PS00622">
    <property type="entry name" value="HTH_LUXR_1"/>
    <property type="match status" value="1"/>
</dbReference>
<dbReference type="Proteomes" id="UP000267128">
    <property type="component" value="Unassembled WGS sequence"/>
</dbReference>
<dbReference type="Pfam" id="PF25872">
    <property type="entry name" value="HTH_77"/>
    <property type="match status" value="1"/>
</dbReference>
<organism evidence="2 3">
    <name type="scientific">Nocardioides marmoriginsengisoli</name>
    <dbReference type="NCBI Taxonomy" id="661483"/>
    <lineage>
        <taxon>Bacteria</taxon>
        <taxon>Bacillati</taxon>
        <taxon>Actinomycetota</taxon>
        <taxon>Actinomycetes</taxon>
        <taxon>Propionibacteriales</taxon>
        <taxon>Nocardioidaceae</taxon>
        <taxon>Nocardioides</taxon>
    </lineage>
</organism>
<name>A0A3N0CFT6_9ACTN</name>
<dbReference type="SUPFAM" id="SSF46894">
    <property type="entry name" value="C-terminal effector domain of the bipartite response regulators"/>
    <property type="match status" value="1"/>
</dbReference>
<dbReference type="InterPro" id="IPR011990">
    <property type="entry name" value="TPR-like_helical_dom_sf"/>
</dbReference>
<dbReference type="PANTHER" id="PTHR47691">
    <property type="entry name" value="REGULATOR-RELATED"/>
    <property type="match status" value="1"/>
</dbReference>
<dbReference type="PRINTS" id="PR00364">
    <property type="entry name" value="DISEASERSIST"/>
</dbReference>
<evidence type="ECO:0000313" key="2">
    <source>
        <dbReference type="EMBL" id="RNL62159.1"/>
    </source>
</evidence>
<comment type="caution">
    <text evidence="2">The sequence shown here is derived from an EMBL/GenBank/DDBJ whole genome shotgun (WGS) entry which is preliminary data.</text>
</comment>
<reference evidence="2 3" key="1">
    <citation type="submission" date="2018-11" db="EMBL/GenBank/DDBJ databases">
        <authorList>
            <person name="Li F."/>
        </authorList>
    </citation>
    <scope>NUCLEOTIDE SEQUENCE [LARGE SCALE GENOMIC DNA]</scope>
    <source>
        <strain evidence="2 3">Gsoil 097</strain>
    </source>
</reference>
<proteinExistence type="predicted"/>
<dbReference type="InterPro" id="IPR027417">
    <property type="entry name" value="P-loop_NTPase"/>
</dbReference>
<dbReference type="InterPro" id="IPR049945">
    <property type="entry name" value="AAA_22"/>
</dbReference>
<dbReference type="SMART" id="SM00421">
    <property type="entry name" value="HTH_LUXR"/>
    <property type="match status" value="1"/>
</dbReference>
<dbReference type="InterPro" id="IPR016032">
    <property type="entry name" value="Sig_transdc_resp-reg_C-effctor"/>
</dbReference>